<protein>
    <submittedName>
        <fullName evidence="1">Dipeptidase</fullName>
    </submittedName>
</protein>
<dbReference type="Proteomes" id="UP001595615">
    <property type="component" value="Unassembled WGS sequence"/>
</dbReference>
<name>A0ABV7X486_9SPHN</name>
<evidence type="ECO:0000313" key="1">
    <source>
        <dbReference type="EMBL" id="MFC3710970.1"/>
    </source>
</evidence>
<evidence type="ECO:0000313" key="2">
    <source>
        <dbReference type="Proteomes" id="UP001595615"/>
    </source>
</evidence>
<dbReference type="Gene3D" id="3.20.20.140">
    <property type="entry name" value="Metal-dependent hydrolases"/>
    <property type="match status" value="1"/>
</dbReference>
<sequence length="351" mass="38936">MHRRQFMMGAAAMAALMAGGARGAKSRPLTFDAMGEVRFEYSEEVIRAMKASGMDAITITLCDPKSYEEAAYKEAVTAVREHDAYFAKHPQHYLKATTVADLDKARAAGQIAIYYLFQNSTQFGHDLNRVDEFYDMGVRSAQITYNHQNWAGSGCKELGANGLTEFGQQLIERMNAKRMLIDLSHANMKTMADSIAASKAPVVISHTACAALFKNVRNTTDENLKALADKGGVVGMCQMRPFMTTLRKGALPVYFQHIAHAVKVAGADHVAIGSDRDHRVIQLTPEYMAEVKREEGPNFNPDQWPLFIDELNGPRRMEVVWDGVRKLGLPSADVEKIMGGNLRRLYTEVIG</sequence>
<dbReference type="InterPro" id="IPR032466">
    <property type="entry name" value="Metal_Hydrolase"/>
</dbReference>
<proteinExistence type="predicted"/>
<dbReference type="PANTHER" id="PTHR10443:SF12">
    <property type="entry name" value="DIPEPTIDASE"/>
    <property type="match status" value="1"/>
</dbReference>
<reference evidence="2" key="1">
    <citation type="journal article" date="2019" name="Int. J. Syst. Evol. Microbiol.">
        <title>The Global Catalogue of Microorganisms (GCM) 10K type strain sequencing project: providing services to taxonomists for standard genome sequencing and annotation.</title>
        <authorList>
            <consortium name="The Broad Institute Genomics Platform"/>
            <consortium name="The Broad Institute Genome Sequencing Center for Infectious Disease"/>
            <person name="Wu L."/>
            <person name="Ma J."/>
        </authorList>
    </citation>
    <scope>NUCLEOTIDE SEQUENCE [LARGE SCALE GENOMIC DNA]</scope>
    <source>
        <strain evidence="2">KCTC 42644</strain>
    </source>
</reference>
<dbReference type="SUPFAM" id="SSF51556">
    <property type="entry name" value="Metallo-dependent hydrolases"/>
    <property type="match status" value="1"/>
</dbReference>
<keyword evidence="2" id="KW-1185">Reference proteome</keyword>
<comment type="caution">
    <text evidence="1">The sequence shown here is derived from an EMBL/GenBank/DDBJ whole genome shotgun (WGS) entry which is preliminary data.</text>
</comment>
<dbReference type="PROSITE" id="PS51365">
    <property type="entry name" value="RENAL_DIPEPTIDASE_2"/>
    <property type="match status" value="1"/>
</dbReference>
<organism evidence="1 2">
    <name type="scientific">Sphingoaurantiacus capsulatus</name>
    <dbReference type="NCBI Taxonomy" id="1771310"/>
    <lineage>
        <taxon>Bacteria</taxon>
        <taxon>Pseudomonadati</taxon>
        <taxon>Pseudomonadota</taxon>
        <taxon>Alphaproteobacteria</taxon>
        <taxon>Sphingomonadales</taxon>
        <taxon>Sphingosinicellaceae</taxon>
        <taxon>Sphingoaurantiacus</taxon>
    </lineage>
</organism>
<dbReference type="InterPro" id="IPR008257">
    <property type="entry name" value="Pept_M19"/>
</dbReference>
<dbReference type="RefSeq" id="WP_380854989.1">
    <property type="nucleotide sequence ID" value="NZ_JBHRXV010000001.1"/>
</dbReference>
<dbReference type="PANTHER" id="PTHR10443">
    <property type="entry name" value="MICROSOMAL DIPEPTIDASE"/>
    <property type="match status" value="1"/>
</dbReference>
<accession>A0ABV7X486</accession>
<gene>
    <name evidence="1" type="ORF">ACFOMD_00185</name>
</gene>
<dbReference type="Pfam" id="PF01244">
    <property type="entry name" value="Peptidase_M19"/>
    <property type="match status" value="1"/>
</dbReference>
<dbReference type="EMBL" id="JBHRXV010000001">
    <property type="protein sequence ID" value="MFC3710970.1"/>
    <property type="molecule type" value="Genomic_DNA"/>
</dbReference>